<dbReference type="InterPro" id="IPR050706">
    <property type="entry name" value="Cyclic-di-GMP_PDE-like"/>
</dbReference>
<dbReference type="RefSeq" id="WP_096780016.1">
    <property type="nucleotide sequence ID" value="NZ_CP012621.1"/>
</dbReference>
<evidence type="ECO:0000259" key="2">
    <source>
        <dbReference type="PROSITE" id="PS50110"/>
    </source>
</evidence>
<dbReference type="GO" id="GO:0071111">
    <property type="term" value="F:cyclic-guanylate-specific phosphodiesterase activity"/>
    <property type="evidence" value="ECO:0007669"/>
    <property type="project" value="InterPro"/>
</dbReference>
<proteinExistence type="predicted"/>
<dbReference type="Gene3D" id="3.20.20.450">
    <property type="entry name" value="EAL domain"/>
    <property type="match status" value="1"/>
</dbReference>
<dbReference type="InterPro" id="IPR035919">
    <property type="entry name" value="EAL_sf"/>
</dbReference>
<evidence type="ECO:0000313" key="4">
    <source>
        <dbReference type="EMBL" id="ATG75344.1"/>
    </source>
</evidence>
<keyword evidence="1" id="KW-0597">Phosphoprotein</keyword>
<dbReference type="Proteomes" id="UP000217763">
    <property type="component" value="Chromosome"/>
</dbReference>
<dbReference type="SMART" id="SM00448">
    <property type="entry name" value="REC"/>
    <property type="match status" value="1"/>
</dbReference>
<dbReference type="PROSITE" id="PS50883">
    <property type="entry name" value="EAL"/>
    <property type="match status" value="1"/>
</dbReference>
<evidence type="ECO:0000256" key="1">
    <source>
        <dbReference type="PROSITE-ProRule" id="PRU00169"/>
    </source>
</evidence>
<accession>A0A291HT81</accession>
<gene>
    <name evidence="4" type="ORF">AN401_16990</name>
</gene>
<dbReference type="SUPFAM" id="SSF52172">
    <property type="entry name" value="CheY-like"/>
    <property type="match status" value="1"/>
</dbReference>
<protein>
    <recommendedName>
        <fullName evidence="6">Diguanylate phosphodiesterase</fullName>
    </recommendedName>
</protein>
<dbReference type="PANTHER" id="PTHR33121">
    <property type="entry name" value="CYCLIC DI-GMP PHOSPHODIESTERASE PDEF"/>
    <property type="match status" value="1"/>
</dbReference>
<dbReference type="SUPFAM" id="SSF141868">
    <property type="entry name" value="EAL domain-like"/>
    <property type="match status" value="1"/>
</dbReference>
<dbReference type="Pfam" id="PF00563">
    <property type="entry name" value="EAL"/>
    <property type="match status" value="1"/>
</dbReference>
<dbReference type="InterPro" id="IPR001633">
    <property type="entry name" value="EAL_dom"/>
</dbReference>
<evidence type="ECO:0000259" key="3">
    <source>
        <dbReference type="PROSITE" id="PS50883"/>
    </source>
</evidence>
<feature type="domain" description="EAL" evidence="3">
    <location>
        <begin position="127"/>
        <end position="380"/>
    </location>
</feature>
<dbReference type="CDD" id="cd00156">
    <property type="entry name" value="REC"/>
    <property type="match status" value="1"/>
</dbReference>
<feature type="modified residue" description="4-aspartylphosphate" evidence="1">
    <location>
        <position position="53"/>
    </location>
</feature>
<dbReference type="PROSITE" id="PS50110">
    <property type="entry name" value="RESPONSE_REGULATORY"/>
    <property type="match status" value="1"/>
</dbReference>
<sequence>MALNIVVIDDDVEIRTLTRMLLEKKGHRVELFPSLGEASLHLASEKVELVILDLNLGRRDGLEVLQYLHRIKLTAPVLIISSCDVRTANSVITVGQASDLNMIGFLPKPLKLTDLTTLVAQLDRVSNPVSNDSLNSALENDHFFLMYQPKIDLSSATPVSVEALLRWKDPDLGIIPPDKFIRFAEMNGHIAPITWRVMEMAMSQLARWQSAGIRVTMAINMSAVLFSRTDVCDITSRLLAEHQLDPSLLTLELTETAEVGNLMLGLETMTRLRIMGVDLSLDDFGTGHASFTQLYQIPFSELKVDRMFVGKMHQDPNAYAIVRNIISLGQSLGMRVVAEGIETEQHQQMLLEMGCNLGQGYFIGKPMTAEDFETWFAKRCSPHEVVPFRPEKRLG</sequence>
<dbReference type="InterPro" id="IPR011006">
    <property type="entry name" value="CheY-like_superfamily"/>
</dbReference>
<evidence type="ECO:0008006" key="6">
    <source>
        <dbReference type="Google" id="ProtNLM"/>
    </source>
</evidence>
<dbReference type="CDD" id="cd01948">
    <property type="entry name" value="EAL"/>
    <property type="match status" value="1"/>
</dbReference>
<feature type="domain" description="Response regulatory" evidence="2">
    <location>
        <begin position="4"/>
        <end position="123"/>
    </location>
</feature>
<reference evidence="5" key="1">
    <citation type="submission" date="2015-09" db="EMBL/GenBank/DDBJ databases">
        <authorList>
            <person name="Shao Z."/>
            <person name="Wang L."/>
        </authorList>
    </citation>
    <scope>NUCLEOTIDE SEQUENCE [LARGE SCALE GENOMIC DNA]</scope>
    <source>
        <strain evidence="5">F13-1</strain>
    </source>
</reference>
<organism evidence="4 5">
    <name type="scientific">Zobellella denitrificans</name>
    <dbReference type="NCBI Taxonomy" id="347534"/>
    <lineage>
        <taxon>Bacteria</taxon>
        <taxon>Pseudomonadati</taxon>
        <taxon>Pseudomonadota</taxon>
        <taxon>Gammaproteobacteria</taxon>
        <taxon>Aeromonadales</taxon>
        <taxon>Aeromonadaceae</taxon>
        <taxon>Zobellella</taxon>
    </lineage>
</organism>
<dbReference type="InterPro" id="IPR001789">
    <property type="entry name" value="Sig_transdc_resp-reg_receiver"/>
</dbReference>
<name>A0A291HT81_9GAMM</name>
<dbReference type="EMBL" id="CP012621">
    <property type="protein sequence ID" value="ATG75344.1"/>
    <property type="molecule type" value="Genomic_DNA"/>
</dbReference>
<dbReference type="Pfam" id="PF00072">
    <property type="entry name" value="Response_reg"/>
    <property type="match status" value="1"/>
</dbReference>
<dbReference type="GO" id="GO:0000160">
    <property type="term" value="P:phosphorelay signal transduction system"/>
    <property type="evidence" value="ECO:0007669"/>
    <property type="project" value="InterPro"/>
</dbReference>
<dbReference type="SMART" id="SM00052">
    <property type="entry name" value="EAL"/>
    <property type="match status" value="1"/>
</dbReference>
<keyword evidence="5" id="KW-1185">Reference proteome</keyword>
<dbReference type="PANTHER" id="PTHR33121:SF71">
    <property type="entry name" value="OXYGEN SENSOR PROTEIN DOSP"/>
    <property type="match status" value="1"/>
</dbReference>
<dbReference type="KEGG" id="zdf:AN401_16990"/>
<evidence type="ECO:0000313" key="5">
    <source>
        <dbReference type="Proteomes" id="UP000217763"/>
    </source>
</evidence>
<dbReference type="Gene3D" id="3.40.50.2300">
    <property type="match status" value="1"/>
</dbReference>
<dbReference type="AlphaFoldDB" id="A0A291HT81"/>